<feature type="domain" description="MADS-box" evidence="6">
    <location>
        <begin position="7"/>
        <end position="67"/>
    </location>
</feature>
<dbReference type="InterPro" id="IPR033896">
    <property type="entry name" value="MEF2-like_N"/>
</dbReference>
<dbReference type="Pfam" id="PF00319">
    <property type="entry name" value="SRF-TF"/>
    <property type="match status" value="1"/>
</dbReference>
<evidence type="ECO:0000313" key="8">
    <source>
        <dbReference type="RefSeq" id="XP_021810048.1"/>
    </source>
</evidence>
<dbReference type="GO" id="GO:0000981">
    <property type="term" value="F:DNA-binding transcription factor activity, RNA polymerase II-specific"/>
    <property type="evidence" value="ECO:0007669"/>
    <property type="project" value="TreeGrafter"/>
</dbReference>
<dbReference type="GO" id="GO:0005634">
    <property type="term" value="C:nucleus"/>
    <property type="evidence" value="ECO:0007669"/>
    <property type="project" value="UniProtKB-SubCell"/>
</dbReference>
<dbReference type="GO" id="GO:0000978">
    <property type="term" value="F:RNA polymerase II cis-regulatory region sequence-specific DNA binding"/>
    <property type="evidence" value="ECO:0007669"/>
    <property type="project" value="TreeGrafter"/>
</dbReference>
<reference evidence="8" key="1">
    <citation type="submission" date="2025-08" db="UniProtKB">
        <authorList>
            <consortium name="RefSeq"/>
        </authorList>
    </citation>
    <scope>IDENTIFICATION</scope>
</reference>
<dbReference type="InterPro" id="IPR036879">
    <property type="entry name" value="TF_MADSbox_sf"/>
</dbReference>
<dbReference type="Proteomes" id="UP000515124">
    <property type="component" value="Unplaced"/>
</dbReference>
<dbReference type="FunFam" id="3.40.1810.10:FF:000006">
    <property type="entry name" value="Agamous-like MADS-box protein AGL62"/>
    <property type="match status" value="1"/>
</dbReference>
<evidence type="ECO:0000256" key="3">
    <source>
        <dbReference type="ARBA" id="ARBA00023125"/>
    </source>
</evidence>
<protein>
    <submittedName>
        <fullName evidence="8">Agamous-like MADS-box protein AGL29</fullName>
    </submittedName>
</protein>
<dbReference type="GO" id="GO:0046983">
    <property type="term" value="F:protein dimerization activity"/>
    <property type="evidence" value="ECO:0007669"/>
    <property type="project" value="InterPro"/>
</dbReference>
<accession>A0A6P5S8C9</accession>
<evidence type="ECO:0000256" key="2">
    <source>
        <dbReference type="ARBA" id="ARBA00023015"/>
    </source>
</evidence>
<dbReference type="Gramene" id="Pav_sc0000359.1_g120.1.mk:mrna">
    <property type="protein sequence ID" value="Pav_sc0000359.1_g120.1.mk:CDS:1"/>
    <property type="gene ID" value="Pav_sc0000359.1_g120.1.mk"/>
</dbReference>
<organism evidence="7 8">
    <name type="scientific">Prunus avium</name>
    <name type="common">Cherry</name>
    <name type="synonym">Cerasus avium</name>
    <dbReference type="NCBI Taxonomy" id="42229"/>
    <lineage>
        <taxon>Eukaryota</taxon>
        <taxon>Viridiplantae</taxon>
        <taxon>Streptophyta</taxon>
        <taxon>Embryophyta</taxon>
        <taxon>Tracheophyta</taxon>
        <taxon>Spermatophyta</taxon>
        <taxon>Magnoliopsida</taxon>
        <taxon>eudicotyledons</taxon>
        <taxon>Gunneridae</taxon>
        <taxon>Pentapetalae</taxon>
        <taxon>rosids</taxon>
        <taxon>fabids</taxon>
        <taxon>Rosales</taxon>
        <taxon>Rosaceae</taxon>
        <taxon>Amygdaloideae</taxon>
        <taxon>Amygdaleae</taxon>
        <taxon>Prunus</taxon>
    </lineage>
</organism>
<dbReference type="RefSeq" id="XP_021810048.1">
    <property type="nucleotide sequence ID" value="XM_021954356.1"/>
</dbReference>
<dbReference type="AlphaFoldDB" id="A0A6P5S8C9"/>
<dbReference type="InterPro" id="IPR002100">
    <property type="entry name" value="TF_MADSbox"/>
</dbReference>
<keyword evidence="7" id="KW-1185">Reference proteome</keyword>
<name>A0A6P5S8C9_PRUAV</name>
<gene>
    <name evidence="8" type="primary">LOC110753445</name>
</gene>
<dbReference type="KEGG" id="pavi:110753445"/>
<keyword evidence="3" id="KW-0238">DNA-binding</keyword>
<dbReference type="GeneID" id="110753445"/>
<dbReference type="GO" id="GO:0045944">
    <property type="term" value="P:positive regulation of transcription by RNA polymerase II"/>
    <property type="evidence" value="ECO:0007669"/>
    <property type="project" value="InterPro"/>
</dbReference>
<keyword evidence="4" id="KW-0804">Transcription</keyword>
<dbReference type="CDD" id="cd00265">
    <property type="entry name" value="MADS_MEF2_like"/>
    <property type="match status" value="1"/>
</dbReference>
<evidence type="ECO:0000313" key="7">
    <source>
        <dbReference type="Proteomes" id="UP000515124"/>
    </source>
</evidence>
<keyword evidence="2" id="KW-0805">Transcription regulation</keyword>
<dbReference type="PROSITE" id="PS50066">
    <property type="entry name" value="MADS_BOX_2"/>
    <property type="match status" value="1"/>
</dbReference>
<evidence type="ECO:0000256" key="1">
    <source>
        <dbReference type="ARBA" id="ARBA00004123"/>
    </source>
</evidence>
<proteinExistence type="predicted"/>
<sequence length="211" mass="23358">MEGKRTRGRQKIDIKKIENEDDRLITFSKRRSGIYKKASELAALCGAEVGIVVFSPKGKPYSYGSPAIEYVANRFLNAVADQNADERISHGILEVYRQARVYEANENHNELVGQLEAVKERSKALQQLAGERGSEEQQCWWEPALHNQDSQGVKKILESFKGLVNHVCSHLRLRYGSSSNSFDNGIASSSAALPFNAAAGSNPNSQPQPQP</sequence>
<dbReference type="SUPFAM" id="SSF55455">
    <property type="entry name" value="SRF-like"/>
    <property type="match status" value="1"/>
</dbReference>
<evidence type="ECO:0000256" key="4">
    <source>
        <dbReference type="ARBA" id="ARBA00023163"/>
    </source>
</evidence>
<comment type="subcellular location">
    <subcellularLocation>
        <location evidence="1">Nucleus</location>
    </subcellularLocation>
</comment>
<dbReference type="PANTHER" id="PTHR11945:SF725">
    <property type="entry name" value="AGAMOUS-LIKE 58-RELATED"/>
    <property type="match status" value="1"/>
</dbReference>
<keyword evidence="5" id="KW-0539">Nucleus</keyword>
<dbReference type="SMART" id="SM00432">
    <property type="entry name" value="MADS"/>
    <property type="match status" value="1"/>
</dbReference>
<evidence type="ECO:0000256" key="5">
    <source>
        <dbReference type="ARBA" id="ARBA00023242"/>
    </source>
</evidence>
<dbReference type="PANTHER" id="PTHR11945">
    <property type="entry name" value="MADS BOX PROTEIN"/>
    <property type="match status" value="1"/>
</dbReference>
<dbReference type="Gene3D" id="3.40.1810.10">
    <property type="entry name" value="Transcription factor, MADS-box"/>
    <property type="match status" value="1"/>
</dbReference>
<evidence type="ECO:0000259" key="6">
    <source>
        <dbReference type="PROSITE" id="PS50066"/>
    </source>
</evidence>
<dbReference type="PRINTS" id="PR00404">
    <property type="entry name" value="MADSDOMAIN"/>
</dbReference>